<organism evidence="3 4">
    <name type="scientific">candidate division WS6 bacterium OLB20</name>
    <dbReference type="NCBI Taxonomy" id="1617426"/>
    <lineage>
        <taxon>Bacteria</taxon>
        <taxon>Candidatus Dojkabacteria</taxon>
    </lineage>
</organism>
<sequence>MKSPLHPEVEMKKITKFGIEIEYCPVSGGVWLDKGELEKLLAAVKQNDSYGDENAPRIGGDDDDDYRGGSDRNRPRKRESFLSEIFDIF</sequence>
<dbReference type="Proteomes" id="UP000070457">
    <property type="component" value="Unassembled WGS sequence"/>
</dbReference>
<dbReference type="STRING" id="1617426.TR69_WS6001000060"/>
<dbReference type="InterPro" id="IPR027392">
    <property type="entry name" value="TF_Znf"/>
</dbReference>
<evidence type="ECO:0000259" key="2">
    <source>
        <dbReference type="Pfam" id="PF13453"/>
    </source>
</evidence>
<evidence type="ECO:0000313" key="3">
    <source>
        <dbReference type="EMBL" id="KXK27616.1"/>
    </source>
</evidence>
<feature type="region of interest" description="Disordered" evidence="1">
    <location>
        <begin position="49"/>
        <end position="75"/>
    </location>
</feature>
<evidence type="ECO:0000256" key="1">
    <source>
        <dbReference type="SAM" id="MobiDB-lite"/>
    </source>
</evidence>
<accession>A0A136M161</accession>
<name>A0A136M161_9BACT</name>
<protein>
    <recommendedName>
        <fullName evidence="2">Transcription factor zinc-finger domain-containing protein</fullName>
    </recommendedName>
</protein>
<dbReference type="EMBL" id="JYNZ01000001">
    <property type="protein sequence ID" value="KXK27616.1"/>
    <property type="molecule type" value="Genomic_DNA"/>
</dbReference>
<gene>
    <name evidence="3" type="ORF">TR69_WS6001000060</name>
</gene>
<feature type="compositionally biased region" description="Basic and acidic residues" evidence="1">
    <location>
        <begin position="66"/>
        <end position="75"/>
    </location>
</feature>
<feature type="domain" description="Transcription factor zinc-finger" evidence="2">
    <location>
        <begin position="9"/>
        <end position="42"/>
    </location>
</feature>
<dbReference type="Pfam" id="PF13453">
    <property type="entry name" value="Zn_ribbon_TFIIB"/>
    <property type="match status" value="1"/>
</dbReference>
<reference evidence="3 4" key="1">
    <citation type="submission" date="2015-02" db="EMBL/GenBank/DDBJ databases">
        <title>Improved understanding of the partial-nitritation anammox process through 23 genomes representing the majority of the microbial community.</title>
        <authorList>
            <person name="Speth D.R."/>
            <person name="In T Zandt M."/>
            <person name="Guerrero Cruz S."/>
            <person name="Jetten M.S."/>
            <person name="Dutilh B.E."/>
        </authorList>
    </citation>
    <scope>NUCLEOTIDE SEQUENCE [LARGE SCALE GENOMIC DNA]</scope>
    <source>
        <strain evidence="3">OLB20</strain>
    </source>
</reference>
<evidence type="ECO:0000313" key="4">
    <source>
        <dbReference type="Proteomes" id="UP000070457"/>
    </source>
</evidence>
<proteinExistence type="predicted"/>
<dbReference type="AlphaFoldDB" id="A0A136M161"/>
<comment type="caution">
    <text evidence="3">The sequence shown here is derived from an EMBL/GenBank/DDBJ whole genome shotgun (WGS) entry which is preliminary data.</text>
</comment>